<dbReference type="PANTHER" id="PTHR33116">
    <property type="entry name" value="REVERSE TRANSCRIPTASE ZINC-BINDING DOMAIN-CONTAINING PROTEIN-RELATED-RELATED"/>
    <property type="match status" value="1"/>
</dbReference>
<comment type="caution">
    <text evidence="1">The sequence shown here is derived from an EMBL/GenBank/DDBJ whole genome shotgun (WGS) entry which is preliminary data.</text>
</comment>
<proteinExistence type="predicted"/>
<accession>A0AAD4ZS05</accession>
<dbReference type="Proteomes" id="UP001054821">
    <property type="component" value="Chromosome 1"/>
</dbReference>
<reference evidence="1 2" key="1">
    <citation type="journal article" date="2022" name="G3 (Bethesda)">
        <title>Whole-genome sequence and methylome profiling of the almond [Prunus dulcis (Mill.) D.A. Webb] cultivar 'Nonpareil'.</title>
        <authorList>
            <person name="D'Amico-Willman K.M."/>
            <person name="Ouma W.Z."/>
            <person name="Meulia T."/>
            <person name="Sideli G.M."/>
            <person name="Gradziel T.M."/>
            <person name="Fresnedo-Ramirez J."/>
        </authorList>
    </citation>
    <scope>NUCLEOTIDE SEQUENCE [LARGE SCALE GENOMIC DNA]</scope>
    <source>
        <strain evidence="1">Clone GOH B32 T37-40</strain>
    </source>
</reference>
<evidence type="ECO:0000313" key="1">
    <source>
        <dbReference type="EMBL" id="KAI5353126.1"/>
    </source>
</evidence>
<evidence type="ECO:0008006" key="3">
    <source>
        <dbReference type="Google" id="ProtNLM"/>
    </source>
</evidence>
<dbReference type="EMBL" id="JAJFAZ020000001">
    <property type="protein sequence ID" value="KAI5353126.1"/>
    <property type="molecule type" value="Genomic_DNA"/>
</dbReference>
<organism evidence="1 2">
    <name type="scientific">Prunus dulcis</name>
    <name type="common">Almond</name>
    <name type="synonym">Amygdalus dulcis</name>
    <dbReference type="NCBI Taxonomy" id="3755"/>
    <lineage>
        <taxon>Eukaryota</taxon>
        <taxon>Viridiplantae</taxon>
        <taxon>Streptophyta</taxon>
        <taxon>Embryophyta</taxon>
        <taxon>Tracheophyta</taxon>
        <taxon>Spermatophyta</taxon>
        <taxon>Magnoliopsida</taxon>
        <taxon>eudicotyledons</taxon>
        <taxon>Gunneridae</taxon>
        <taxon>Pentapetalae</taxon>
        <taxon>rosids</taxon>
        <taxon>fabids</taxon>
        <taxon>Rosales</taxon>
        <taxon>Rosaceae</taxon>
        <taxon>Amygdaloideae</taxon>
        <taxon>Amygdaleae</taxon>
        <taxon>Prunus</taxon>
    </lineage>
</organism>
<name>A0AAD4ZS05_PRUDU</name>
<dbReference type="PANTHER" id="PTHR33116:SF86">
    <property type="entry name" value="REVERSE TRANSCRIPTASE DOMAIN-CONTAINING PROTEIN"/>
    <property type="match status" value="1"/>
</dbReference>
<dbReference type="AlphaFoldDB" id="A0AAD4ZS05"/>
<sequence>MFPDSKVFHLEPSRSDHLPIMLSLCHHSTTHKRGIEGIVLDYFDNLFPSTYAGNDGEVLAAVETRVTSTMNETAAKVLANRLKTIMPSLISPNQSAFALGHLISNNTILADLSLGRGRGASFNHLKERDLEKIAEMEREILIKVVAQAIPIFTMSCFLLPKYFCDDLNRMMASFWWNSSNDDKTIHWLPWDKLCLPKADGGLGFRNLYDFNLALLAKQGWRLLQQPDSVTARVLKAKYYSQPLFSGGRGFPS</sequence>
<protein>
    <recommendedName>
        <fullName evidence="3">Reverse transcriptase</fullName>
    </recommendedName>
</protein>
<keyword evidence="2" id="KW-1185">Reference proteome</keyword>
<gene>
    <name evidence="1" type="ORF">L3X38_006019</name>
</gene>
<evidence type="ECO:0000313" key="2">
    <source>
        <dbReference type="Proteomes" id="UP001054821"/>
    </source>
</evidence>